<evidence type="ECO:0000313" key="2">
    <source>
        <dbReference type="Proteomes" id="UP001458880"/>
    </source>
</evidence>
<protein>
    <submittedName>
        <fullName evidence="1">Uncharacterized protein</fullName>
    </submittedName>
</protein>
<organism evidence="1 2">
    <name type="scientific">Popillia japonica</name>
    <name type="common">Japanese beetle</name>
    <dbReference type="NCBI Taxonomy" id="7064"/>
    <lineage>
        <taxon>Eukaryota</taxon>
        <taxon>Metazoa</taxon>
        <taxon>Ecdysozoa</taxon>
        <taxon>Arthropoda</taxon>
        <taxon>Hexapoda</taxon>
        <taxon>Insecta</taxon>
        <taxon>Pterygota</taxon>
        <taxon>Neoptera</taxon>
        <taxon>Endopterygota</taxon>
        <taxon>Coleoptera</taxon>
        <taxon>Polyphaga</taxon>
        <taxon>Scarabaeiformia</taxon>
        <taxon>Scarabaeidae</taxon>
        <taxon>Rutelinae</taxon>
        <taxon>Popillia</taxon>
    </lineage>
</organism>
<dbReference type="InterPro" id="IPR000463">
    <property type="entry name" value="Fatty_acid-bd"/>
</dbReference>
<name>A0AAW1KME4_POPJA</name>
<proteinExistence type="predicted"/>
<reference evidence="1" key="1">
    <citation type="submission" date="2023-05" db="EMBL/GenBank/DDBJ databases">
        <authorList>
            <person name="Nardi F."/>
            <person name="Carapelli A."/>
            <person name="Cucini C."/>
        </authorList>
    </citation>
    <scope>NUCLEOTIDE SEQUENCE</scope>
    <source>
        <strain evidence="1">DMR45628</strain>
        <tissue evidence="1">Testes</tissue>
    </source>
</reference>
<evidence type="ECO:0000313" key="1">
    <source>
        <dbReference type="EMBL" id="KAK9720944.1"/>
    </source>
</evidence>
<reference evidence="1 2" key="2">
    <citation type="journal article" date="2024" name="BMC Genomics">
        <title>De novo assembly and annotation of Popillia japonica's genome with initial clues to its potential as an invasive pest.</title>
        <authorList>
            <person name="Cucini C."/>
            <person name="Boschi S."/>
            <person name="Funari R."/>
            <person name="Cardaioli E."/>
            <person name="Iannotti N."/>
            <person name="Marturano G."/>
            <person name="Paoli F."/>
            <person name="Bruttini M."/>
            <person name="Carapelli A."/>
            <person name="Frati F."/>
            <person name="Nardi F."/>
        </authorList>
    </citation>
    <scope>NUCLEOTIDE SEQUENCE [LARGE SCALE GENOMIC DNA]</scope>
    <source>
        <strain evidence="1">DMR45628</strain>
    </source>
</reference>
<keyword evidence="2" id="KW-1185">Reference proteome</keyword>
<gene>
    <name evidence="1" type="ORF">QE152_g21790</name>
</gene>
<dbReference type="AlphaFoldDB" id="A0AAW1KME4"/>
<dbReference type="GO" id="GO:0008289">
    <property type="term" value="F:lipid binding"/>
    <property type="evidence" value="ECO:0007669"/>
    <property type="project" value="InterPro"/>
</dbReference>
<dbReference type="InterPro" id="IPR012674">
    <property type="entry name" value="Calycin"/>
</dbReference>
<sequence>MVQIVGTYEHVETTNPEVILKAAGQEVTSEKVAGLTVANSKVVFEGNGDDYVLTTTIGDTWKRETKFTLGKTFEETMGTEKISTTVVKEGDKLVFKSTSGTRSGERTYEFTDAGVTMMLNVDGVQAKRVYKRA</sequence>
<comment type="caution">
    <text evidence="1">The sequence shown here is derived from an EMBL/GenBank/DDBJ whole genome shotgun (WGS) entry which is preliminary data.</text>
</comment>
<dbReference type="Gene3D" id="2.40.128.20">
    <property type="match status" value="1"/>
</dbReference>
<accession>A0AAW1KME4</accession>
<dbReference type="SUPFAM" id="SSF50814">
    <property type="entry name" value="Lipocalins"/>
    <property type="match status" value="1"/>
</dbReference>
<dbReference type="PRINTS" id="PR00178">
    <property type="entry name" value="FATTYACIDBP"/>
</dbReference>
<dbReference type="EMBL" id="JASPKY010000205">
    <property type="protein sequence ID" value="KAK9720943.1"/>
    <property type="molecule type" value="Genomic_DNA"/>
</dbReference>
<dbReference type="EMBL" id="JASPKY010000205">
    <property type="protein sequence ID" value="KAK9720944.1"/>
    <property type="molecule type" value="Genomic_DNA"/>
</dbReference>
<dbReference type="Proteomes" id="UP001458880">
    <property type="component" value="Unassembled WGS sequence"/>
</dbReference>